<comment type="similarity">
    <text evidence="7">Belongs to the class-I aminoacyl-tRNA synthetase family.</text>
</comment>
<dbReference type="EMBL" id="CU367853">
    <property type="protein sequence ID" value="CAO79494.1"/>
    <property type="molecule type" value="Genomic_DNA"/>
</dbReference>
<dbReference type="Gene3D" id="3.40.50.620">
    <property type="entry name" value="HUPs"/>
    <property type="match status" value="1"/>
</dbReference>
<evidence type="ECO:0000256" key="1">
    <source>
        <dbReference type="ARBA" id="ARBA00012838"/>
    </source>
</evidence>
<dbReference type="SUPFAM" id="SSF52374">
    <property type="entry name" value="Nucleotidylyl transferase"/>
    <property type="match status" value="1"/>
</dbReference>
<reference evidence="9" key="2">
    <citation type="journal article" date="2008" name="Environ. Microbiol.">
        <title>Discovery and characterization of a new bacterial candidate division by an anaerobic sludge digester metagenomic approach.</title>
        <authorList>
            <person name="Guermazi S."/>
            <person name="Daegelen P."/>
            <person name="Dauga C."/>
            <person name="Riviere D."/>
            <person name="Boucher T."/>
            <person name="Godon J.J."/>
            <person name="Gyapay G."/>
            <person name="Sghir A."/>
            <person name="Pelletier E."/>
            <person name="Weissenbach J."/>
            <person name="Le Paslier D."/>
        </authorList>
    </citation>
    <scope>NUCLEOTIDE SEQUENCE</scope>
</reference>
<dbReference type="GO" id="GO:0006431">
    <property type="term" value="P:methionyl-tRNA aminoacylation"/>
    <property type="evidence" value="ECO:0007669"/>
    <property type="project" value="InterPro"/>
</dbReference>
<dbReference type="InterPro" id="IPR009080">
    <property type="entry name" value="tRNAsynth_Ia_anticodon-bd"/>
</dbReference>
<evidence type="ECO:0000256" key="5">
    <source>
        <dbReference type="ARBA" id="ARBA00022917"/>
    </source>
</evidence>
<dbReference type="PANTHER" id="PTHR43326">
    <property type="entry name" value="METHIONYL-TRNA SYNTHETASE"/>
    <property type="match status" value="1"/>
</dbReference>
<dbReference type="InterPro" id="IPR014729">
    <property type="entry name" value="Rossmann-like_a/b/a_fold"/>
</dbReference>
<dbReference type="PRINTS" id="PR01041">
    <property type="entry name" value="TRNASYNTHMET"/>
</dbReference>
<accession>B0KVA9</accession>
<keyword evidence="2 7" id="KW-0436">Ligase</keyword>
<gene>
    <name evidence="9" type="primary">metG</name>
    <name evidence="9" type="ORF">WWE3-TFM_4</name>
</gene>
<evidence type="ECO:0000256" key="3">
    <source>
        <dbReference type="ARBA" id="ARBA00022741"/>
    </source>
</evidence>
<organism evidence="9">
    <name type="scientific">uncultured candidate division WWE3 bacterium EJ0ADIGA11YD11</name>
    <dbReference type="NCBI Taxonomy" id="500145"/>
    <lineage>
        <taxon>Bacteria</taxon>
        <taxon>Katanobacteria</taxon>
        <taxon>environmental samples</taxon>
    </lineage>
</organism>
<name>B0KVA9_UNCKA</name>
<feature type="domain" description="Methionyl/Leucyl tRNA synthetase" evidence="8">
    <location>
        <begin position="139"/>
        <end position="358"/>
    </location>
</feature>
<sequence length="471" mass="54681">MKKKILITTAIDYVNDVIHIGHAYQKILADCVARFERIRRGSENVFFVTGTDEHGQKVYNVAKERGVDVKEFVDEISKKDQEQQDSIQISYDRFIRTTDGDHKKTAEDFFRKVYNAGYIYKDNYKGLYCEGCESYKTEKDLINGRCALHPGLEIQVVEEENYFFKFSSFKDFLRTLYEKNPDFVLPNSRYREMYAFIDTIEDIPITRRKEKLPWGIECPIDKNHVIWVWFDALINYLTFGLQVNSWDEDTEIVHFLGKDNARMHALLWPCMLKAAGYSMPTHVYVNAFLSMNGKKISKSLGNIVAPKDLVERYGADPVRYYFLRYGPIIEDSDFSESHFQEVYNADLANGLGNTVARLAKLAEKSDFSLTAEKEKKDTFLELSQYFDEFRVDLALQKIWSKLANLDKHINENAPWSIKNNDKLKEVLEYEIGELCNIAELCKPFVPGTSEKILKIFRSGKISSAPLLFPRI</sequence>
<protein>
    <recommendedName>
        <fullName evidence="1">methionine--tRNA ligase</fullName>
        <ecNumber evidence="1">6.1.1.10</ecNumber>
    </recommendedName>
</protein>
<dbReference type="CDD" id="cd00814">
    <property type="entry name" value="MetRS_core"/>
    <property type="match status" value="1"/>
</dbReference>
<dbReference type="Gene3D" id="2.170.220.10">
    <property type="match status" value="1"/>
</dbReference>
<dbReference type="GO" id="GO:0004825">
    <property type="term" value="F:methionine-tRNA ligase activity"/>
    <property type="evidence" value="ECO:0007669"/>
    <property type="project" value="UniProtKB-EC"/>
</dbReference>
<evidence type="ECO:0000256" key="6">
    <source>
        <dbReference type="ARBA" id="ARBA00023146"/>
    </source>
</evidence>
<dbReference type="InterPro" id="IPR015413">
    <property type="entry name" value="Methionyl/Leucyl_tRNA_Synth"/>
</dbReference>
<dbReference type="Pfam" id="PF09334">
    <property type="entry name" value="tRNA-synt_1g"/>
    <property type="match status" value="1"/>
</dbReference>
<evidence type="ECO:0000256" key="4">
    <source>
        <dbReference type="ARBA" id="ARBA00022840"/>
    </source>
</evidence>
<dbReference type="AlphaFoldDB" id="B0KVA9"/>
<proteinExistence type="inferred from homology"/>
<dbReference type="InterPro" id="IPR033911">
    <property type="entry name" value="MetRS_core"/>
</dbReference>
<keyword evidence="5 7" id="KW-0648">Protein biosynthesis</keyword>
<evidence type="ECO:0000259" key="8">
    <source>
        <dbReference type="Pfam" id="PF09334"/>
    </source>
</evidence>
<reference evidence="9" key="1">
    <citation type="submission" date="2007-07" db="EMBL/GenBank/DDBJ databases">
        <authorList>
            <person name="Genoscope"/>
        </authorList>
    </citation>
    <scope>NUCLEOTIDE SEQUENCE</scope>
</reference>
<evidence type="ECO:0000256" key="2">
    <source>
        <dbReference type="ARBA" id="ARBA00022598"/>
    </source>
</evidence>
<dbReference type="Gene3D" id="1.10.730.10">
    <property type="entry name" value="Isoleucyl-tRNA Synthetase, Domain 1"/>
    <property type="match status" value="1"/>
</dbReference>
<evidence type="ECO:0000313" key="9">
    <source>
        <dbReference type="EMBL" id="CAO79494.1"/>
    </source>
</evidence>
<dbReference type="GO" id="GO:0005524">
    <property type="term" value="F:ATP binding"/>
    <property type="evidence" value="ECO:0007669"/>
    <property type="project" value="UniProtKB-KW"/>
</dbReference>
<dbReference type="SUPFAM" id="SSF47323">
    <property type="entry name" value="Anticodon-binding domain of a subclass of class I aminoacyl-tRNA synthetases"/>
    <property type="match status" value="1"/>
</dbReference>
<dbReference type="EC" id="6.1.1.10" evidence="1"/>
<evidence type="ECO:0000256" key="7">
    <source>
        <dbReference type="RuleBase" id="RU363039"/>
    </source>
</evidence>
<dbReference type="FunFam" id="2.170.220.10:FF:000003">
    <property type="entry name" value="Methionine--tRNA ligase"/>
    <property type="match status" value="1"/>
</dbReference>
<keyword evidence="3 7" id="KW-0547">Nucleotide-binding</keyword>
<dbReference type="InterPro" id="IPR023457">
    <property type="entry name" value="Met-tRNA_synth_2"/>
</dbReference>
<keyword evidence="6 7" id="KW-0030">Aminoacyl-tRNA synthetase</keyword>
<dbReference type="PANTHER" id="PTHR43326:SF1">
    <property type="entry name" value="METHIONINE--TRNA LIGASE, MITOCHONDRIAL"/>
    <property type="match status" value="1"/>
</dbReference>
<keyword evidence="4 7" id="KW-0067">ATP-binding</keyword>